<gene>
    <name evidence="1" type="ORF">JYE49_11000</name>
</gene>
<dbReference type="Proteomes" id="UP000682782">
    <property type="component" value="Chromosome"/>
</dbReference>
<dbReference type="EMBL" id="CP068393">
    <property type="protein sequence ID" value="QUC66383.1"/>
    <property type="molecule type" value="Genomic_DNA"/>
</dbReference>
<proteinExistence type="predicted"/>
<evidence type="ECO:0000313" key="2">
    <source>
        <dbReference type="Proteomes" id="UP000682782"/>
    </source>
</evidence>
<keyword evidence="2" id="KW-1185">Reference proteome</keyword>
<protein>
    <submittedName>
        <fullName evidence="1">Uncharacterized protein</fullName>
    </submittedName>
</protein>
<evidence type="ECO:0000313" key="1">
    <source>
        <dbReference type="EMBL" id="QUC66383.1"/>
    </source>
</evidence>
<reference evidence="1" key="1">
    <citation type="submission" date="2021-01" db="EMBL/GenBank/DDBJ databases">
        <title>Complete genome sequence of Clostridiales bacterium R-7.</title>
        <authorList>
            <person name="Mahoney-Kurpe S.C."/>
            <person name="Palevich N."/>
            <person name="Koike S."/>
            <person name="Moon C.D."/>
            <person name="Attwood G.T."/>
        </authorList>
    </citation>
    <scope>NUCLEOTIDE SEQUENCE</scope>
    <source>
        <strain evidence="1">R-7</strain>
    </source>
</reference>
<accession>A0AC61NK65</accession>
<name>A0AC61NK65_9FIRM</name>
<organism evidence="1 2">
    <name type="scientific">Aristaeella hokkaidonensis</name>
    <dbReference type="NCBI Taxonomy" id="3046382"/>
    <lineage>
        <taxon>Bacteria</taxon>
        <taxon>Bacillati</taxon>
        <taxon>Bacillota</taxon>
        <taxon>Clostridia</taxon>
        <taxon>Eubacteriales</taxon>
        <taxon>Aristaeellaceae</taxon>
        <taxon>Aristaeella</taxon>
    </lineage>
</organism>
<sequence>MQKAGIWGIVFILFLSLLINSAVAENIISSDKAEWYRKGQISMELENYADAVEAFRQTGNYEQSKTLLTYCQGMLLIQEANELEGKGYLYEMLGSLKNAESYFQLLSGIEYGESQKLLYYVQARQFEAKGLTQKAIDLYAELMGICDSDDRYLRLINGIVIQPVTTPSVIYNKLTHIAAQVYQETHTYDGPGSSYSKNDTIIFPDMFISIVGQSGEWYLVETTHDQYLIRLWVPKIRVLRKEPTEPYVFNSCVNGIIKNSTDIYYGPGQEYLITEKVLEPGTPVTVIGEDGMYSLIEFVNETNQLPMCGWVTSVNLTKK</sequence>